<keyword evidence="4" id="KW-1185">Reference proteome</keyword>
<feature type="domain" description="PPM-type phosphatase" evidence="2">
    <location>
        <begin position="160"/>
        <end position="376"/>
    </location>
</feature>
<evidence type="ECO:0000256" key="1">
    <source>
        <dbReference type="ARBA" id="ARBA00022801"/>
    </source>
</evidence>
<sequence length="385" mass="41125">MSADERDGFPEVMRAIWEARPHELLVVAGRVVGRFAGGGDARVLLPDYRQAVLVAADGDATAIANTAAGRAFASQRAVWDDAGIFYLPLTVQGDRIGVLGVPLPGEGPPDRLDEVADVLARALRLADGGTDLYRRIRRRSRLTVAAEMQWDLLPASAFEAAEIAFAGRLEPAYAVWGDHFDWAASANGFTLSVTNGMGTGTEAAALTHLAVSALRNARRSGDGIAEQATLADQSVYGRYRGELHVSTLLLDFDYATGRVRTIDAGSPRIYRLRGTSARQIGFDAQLPLGMFGDTRYTVEEFAVEPGDRLVVVSDGVHTARSPSTGEEFGGTRLPGALRDTRLQAAPEAVGTVIREYVDFYEGGEPSDDAVVVCVDWTGRGVTGGA</sequence>
<comment type="caution">
    <text evidence="3">The sequence shown here is derived from an EMBL/GenBank/DDBJ whole genome shotgun (WGS) entry which is preliminary data.</text>
</comment>
<name>A0ABR9JND4_9ACTN</name>
<keyword evidence="1" id="KW-0378">Hydrolase</keyword>
<reference evidence="3 4" key="1">
    <citation type="submission" date="2020-10" db="EMBL/GenBank/DDBJ databases">
        <title>Sequencing the genomes of 1000 actinobacteria strains.</title>
        <authorList>
            <person name="Klenk H.-P."/>
        </authorList>
    </citation>
    <scope>NUCLEOTIDE SEQUENCE [LARGE SCALE GENOMIC DNA]</scope>
    <source>
        <strain evidence="3 4">DSM 46744</strain>
    </source>
</reference>
<dbReference type="Gene3D" id="3.60.40.10">
    <property type="entry name" value="PPM-type phosphatase domain"/>
    <property type="match status" value="1"/>
</dbReference>
<dbReference type="EMBL" id="JADBDZ010000001">
    <property type="protein sequence ID" value="MBE1531944.1"/>
    <property type="molecule type" value="Genomic_DNA"/>
</dbReference>
<protein>
    <recommendedName>
        <fullName evidence="2">PPM-type phosphatase domain-containing protein</fullName>
    </recommendedName>
</protein>
<dbReference type="SMART" id="SM00331">
    <property type="entry name" value="PP2C_SIG"/>
    <property type="match status" value="1"/>
</dbReference>
<dbReference type="InterPro" id="IPR036457">
    <property type="entry name" value="PPM-type-like_dom_sf"/>
</dbReference>
<evidence type="ECO:0000259" key="2">
    <source>
        <dbReference type="SMART" id="SM00331"/>
    </source>
</evidence>
<organism evidence="3 4">
    <name type="scientific">Actinomadura algeriensis</name>
    <dbReference type="NCBI Taxonomy" id="1679523"/>
    <lineage>
        <taxon>Bacteria</taxon>
        <taxon>Bacillati</taxon>
        <taxon>Actinomycetota</taxon>
        <taxon>Actinomycetes</taxon>
        <taxon>Streptosporangiales</taxon>
        <taxon>Thermomonosporaceae</taxon>
        <taxon>Actinomadura</taxon>
    </lineage>
</organism>
<dbReference type="Proteomes" id="UP000627838">
    <property type="component" value="Unassembled WGS sequence"/>
</dbReference>
<dbReference type="SUPFAM" id="SSF81606">
    <property type="entry name" value="PP2C-like"/>
    <property type="match status" value="1"/>
</dbReference>
<evidence type="ECO:0000313" key="3">
    <source>
        <dbReference type="EMBL" id="MBE1531944.1"/>
    </source>
</evidence>
<accession>A0ABR9JND4</accession>
<dbReference type="PANTHER" id="PTHR43156:SF2">
    <property type="entry name" value="STAGE II SPORULATION PROTEIN E"/>
    <property type="match status" value="1"/>
</dbReference>
<proteinExistence type="predicted"/>
<dbReference type="PANTHER" id="PTHR43156">
    <property type="entry name" value="STAGE II SPORULATION PROTEIN E-RELATED"/>
    <property type="match status" value="1"/>
</dbReference>
<dbReference type="RefSeq" id="WP_192758720.1">
    <property type="nucleotide sequence ID" value="NZ_JADBDZ010000001.1"/>
</dbReference>
<dbReference type="InterPro" id="IPR001932">
    <property type="entry name" value="PPM-type_phosphatase-like_dom"/>
</dbReference>
<dbReference type="InterPro" id="IPR052016">
    <property type="entry name" value="Bact_Sigma-Reg"/>
</dbReference>
<gene>
    <name evidence="3" type="ORF">H4W34_001777</name>
</gene>
<evidence type="ECO:0000313" key="4">
    <source>
        <dbReference type="Proteomes" id="UP000627838"/>
    </source>
</evidence>
<dbReference type="Pfam" id="PF07228">
    <property type="entry name" value="SpoIIE"/>
    <property type="match status" value="1"/>
</dbReference>